<dbReference type="InterPro" id="IPR035965">
    <property type="entry name" value="PAS-like_dom_sf"/>
</dbReference>
<organism evidence="5 6">
    <name type="scientific">Bradyrhizobium erythrophlei</name>
    <dbReference type="NCBI Taxonomy" id="1437360"/>
    <lineage>
        <taxon>Bacteria</taxon>
        <taxon>Pseudomonadati</taxon>
        <taxon>Pseudomonadota</taxon>
        <taxon>Alphaproteobacteria</taxon>
        <taxon>Hyphomicrobiales</taxon>
        <taxon>Nitrobacteraceae</taxon>
        <taxon>Bradyrhizobium</taxon>
    </lineage>
</organism>
<dbReference type="Gene3D" id="3.20.20.450">
    <property type="entry name" value="EAL domain"/>
    <property type="match status" value="1"/>
</dbReference>
<dbReference type="SUPFAM" id="SSF141868">
    <property type="entry name" value="EAL domain-like"/>
    <property type="match status" value="1"/>
</dbReference>
<evidence type="ECO:0000259" key="4">
    <source>
        <dbReference type="PROSITE" id="PS50887"/>
    </source>
</evidence>
<sequence>MIARGKWLLWMRAFLQPAAIAGLVLIAASWFVVAYISSVEHEKAVEEALKQSDSLARLFEHSTVDTIARFDRTLLLLRKSYEDDPAHFDLPKWAEQSALISGDAILLTLIGADGYTKATTLPTRGDPPYLGDRPHVAKALQATDDELMISDPVVGRTTKRMSIVLLRRLRNPDGSTAGLITLSISPNFIDRFYSAADLGSNGGISMRSTAGVVLAAKGYSANLIGTKPGRQMLSSELAKSASGHYWGIGNIDGIIRLITYRTSDRFPLIFTIGLSEDSILSEYRQHRTAYRIVASVVTLLVLIAIGFAVRYQIRLSRSQQALRQLNEEISRQNVRFDAALTNMSSGLAMFDADGRLTVWNERYEQIYRMPPGLVKHGASIYDVVQFSAENGKRGFDVETFVDRFRRELEQTGKSLATNYLADGRIIAIVKTAIAGGGWVGIHEDVTAQRAQAKLIEEKAAELEETNSRFTAALRHMSHGLCLFGPDKRVVVANARYAALYHLSEDQVKPGTALRDILQAREDNGTGFATNMDDYIQVNVKQAAEIQRIADGRYISIKRQPMTNGGWLTTHEDVTAEKQNEKLLAEKAAELEVINTRFSTALDNMAQGLCMFDGEKRLTVWNDRYVELLDMPAHLLKVGTPLHEILTSRVSTDMRRTPDDPVVTARVKELLALPPDASRIDELRNGKFVMLTRQPMAGGGWVTLIEDITERRRAEAEIVHLARHDVLTGLANRAEFNARLDEASRRLKRNGGGVTVMMIDLDRFKAVNDTLGHLAGDQLLSEVARRLQSTVRDTDVLARLGGDEFAIIQEGGADQREGAVALALRILEAISAPFDLNGQDVAVGTSIGIALAPENGVEPGELLKRADLALYNVKSSGRNDYCLFRAEMLEIVHTQQSAERELREAIAERQFELHYQPVVDIKTRELTGVECLVRWRHPTKGMIPPDHFIPLAESTGLIVPLGEWILLQACADAANWPEHVKVAVNISAIQFKKGNLFEIILATLVKTGLQPERLELEITETSLLENQDAHLTTIRQLKNLGLSIALDDFGTGFSSINYLTIFPFDKIKIDKSFTRGILSRADCKAVVASSLALAKGLGIITTVEGIETEDQLDYMRAAGVELAQGYLFGKPVPVSEFGRANAPMLTELVA</sequence>
<dbReference type="Pfam" id="PF12860">
    <property type="entry name" value="PAS_7"/>
    <property type="match status" value="3"/>
</dbReference>
<keyword evidence="6" id="KW-1185">Reference proteome</keyword>
<reference evidence="6" key="1">
    <citation type="submission" date="2016-11" db="EMBL/GenBank/DDBJ databases">
        <authorList>
            <person name="Varghese N."/>
            <person name="Submissions S."/>
        </authorList>
    </citation>
    <scope>NUCLEOTIDE SEQUENCE [LARGE SCALE GENOMIC DNA]</scope>
    <source>
        <strain evidence="6">GAS401</strain>
    </source>
</reference>
<dbReference type="InterPro" id="IPR029787">
    <property type="entry name" value="Nucleotide_cyclase"/>
</dbReference>
<evidence type="ECO:0000256" key="2">
    <source>
        <dbReference type="SAM" id="Phobius"/>
    </source>
</evidence>
<dbReference type="Proteomes" id="UP000184096">
    <property type="component" value="Chromosome I"/>
</dbReference>
<dbReference type="FunFam" id="3.30.70.270:FF:000001">
    <property type="entry name" value="Diguanylate cyclase domain protein"/>
    <property type="match status" value="1"/>
</dbReference>
<feature type="coiled-coil region" evidence="1">
    <location>
        <begin position="445"/>
        <end position="472"/>
    </location>
</feature>
<gene>
    <name evidence="5" type="ORF">SAMN05444170_4891</name>
</gene>
<keyword evidence="2" id="KW-0472">Membrane</keyword>
<dbReference type="Gene3D" id="3.30.450.20">
    <property type="entry name" value="PAS domain"/>
    <property type="match status" value="5"/>
</dbReference>
<protein>
    <submittedName>
        <fullName evidence="5">Diguanylate cyclase (GGDEF) domain-containing protein</fullName>
    </submittedName>
</protein>
<dbReference type="Pfam" id="PF00990">
    <property type="entry name" value="GGDEF"/>
    <property type="match status" value="1"/>
</dbReference>
<accession>A0A1M7UFV1</accession>
<dbReference type="SMART" id="SM00052">
    <property type="entry name" value="EAL"/>
    <property type="match status" value="1"/>
</dbReference>
<proteinExistence type="predicted"/>
<dbReference type="SUPFAM" id="SSF55785">
    <property type="entry name" value="PYP-like sensor domain (PAS domain)"/>
    <property type="match status" value="4"/>
</dbReference>
<dbReference type="InterPro" id="IPR000014">
    <property type="entry name" value="PAS"/>
</dbReference>
<name>A0A1M7UFV1_9BRAD</name>
<dbReference type="Gene3D" id="3.30.70.270">
    <property type="match status" value="1"/>
</dbReference>
<feature type="domain" description="GGDEF" evidence="4">
    <location>
        <begin position="751"/>
        <end position="885"/>
    </location>
</feature>
<dbReference type="InterPro" id="IPR052155">
    <property type="entry name" value="Biofilm_reg_signaling"/>
</dbReference>
<feature type="coiled-coil region" evidence="1">
    <location>
        <begin position="308"/>
        <end position="342"/>
    </location>
</feature>
<dbReference type="CDD" id="cd12915">
    <property type="entry name" value="PDC2_DGC_like"/>
    <property type="match status" value="1"/>
</dbReference>
<dbReference type="SUPFAM" id="SSF55073">
    <property type="entry name" value="Nucleotide cyclase"/>
    <property type="match status" value="1"/>
</dbReference>
<feature type="domain" description="EAL" evidence="3">
    <location>
        <begin position="894"/>
        <end position="1144"/>
    </location>
</feature>
<feature type="transmembrane region" description="Helical" evidence="2">
    <location>
        <begin position="289"/>
        <end position="309"/>
    </location>
</feature>
<dbReference type="InterPro" id="IPR000160">
    <property type="entry name" value="GGDEF_dom"/>
</dbReference>
<dbReference type="CDD" id="cd01949">
    <property type="entry name" value="GGDEF"/>
    <property type="match status" value="1"/>
</dbReference>
<dbReference type="PANTHER" id="PTHR44757:SF2">
    <property type="entry name" value="BIOFILM ARCHITECTURE MAINTENANCE PROTEIN MBAA"/>
    <property type="match status" value="1"/>
</dbReference>
<evidence type="ECO:0000313" key="5">
    <source>
        <dbReference type="EMBL" id="SHN81747.1"/>
    </source>
</evidence>
<dbReference type="CDD" id="cd12914">
    <property type="entry name" value="PDC1_DGC_like"/>
    <property type="match status" value="1"/>
</dbReference>
<dbReference type="InterPro" id="IPR001633">
    <property type="entry name" value="EAL_dom"/>
</dbReference>
<dbReference type="RefSeq" id="WP_072821714.1">
    <property type="nucleotide sequence ID" value="NZ_LT670849.1"/>
</dbReference>
<dbReference type="GO" id="GO:0003824">
    <property type="term" value="F:catalytic activity"/>
    <property type="evidence" value="ECO:0007669"/>
    <property type="project" value="UniProtKB-ARBA"/>
</dbReference>
<feature type="transmembrane region" description="Helical" evidence="2">
    <location>
        <begin position="14"/>
        <end position="36"/>
    </location>
</feature>
<dbReference type="InterPro" id="IPR035919">
    <property type="entry name" value="EAL_sf"/>
</dbReference>
<dbReference type="SMART" id="SM00267">
    <property type="entry name" value="GGDEF"/>
    <property type="match status" value="1"/>
</dbReference>
<dbReference type="CDD" id="cd01948">
    <property type="entry name" value="EAL"/>
    <property type="match status" value="1"/>
</dbReference>
<dbReference type="AlphaFoldDB" id="A0A1M7UFV1"/>
<dbReference type="InterPro" id="IPR043128">
    <property type="entry name" value="Rev_trsase/Diguanyl_cyclase"/>
</dbReference>
<dbReference type="EMBL" id="LT670849">
    <property type="protein sequence ID" value="SHN81747.1"/>
    <property type="molecule type" value="Genomic_DNA"/>
</dbReference>
<keyword evidence="2" id="KW-0812">Transmembrane</keyword>
<keyword evidence="2" id="KW-1133">Transmembrane helix</keyword>
<dbReference type="PANTHER" id="PTHR44757">
    <property type="entry name" value="DIGUANYLATE CYCLASE DGCP"/>
    <property type="match status" value="1"/>
</dbReference>
<dbReference type="PROSITE" id="PS50883">
    <property type="entry name" value="EAL"/>
    <property type="match status" value="1"/>
</dbReference>
<dbReference type="PROSITE" id="PS50887">
    <property type="entry name" value="GGDEF"/>
    <property type="match status" value="1"/>
</dbReference>
<dbReference type="OrthoDB" id="9814202at2"/>
<dbReference type="SMART" id="SM00091">
    <property type="entry name" value="PAS"/>
    <property type="match status" value="3"/>
</dbReference>
<keyword evidence="1" id="KW-0175">Coiled coil</keyword>
<evidence type="ECO:0000256" key="1">
    <source>
        <dbReference type="SAM" id="Coils"/>
    </source>
</evidence>
<dbReference type="NCBIfam" id="TIGR00254">
    <property type="entry name" value="GGDEF"/>
    <property type="match status" value="1"/>
</dbReference>
<evidence type="ECO:0000259" key="3">
    <source>
        <dbReference type="PROSITE" id="PS50883"/>
    </source>
</evidence>
<dbReference type="Pfam" id="PF00563">
    <property type="entry name" value="EAL"/>
    <property type="match status" value="1"/>
</dbReference>
<evidence type="ECO:0000313" key="6">
    <source>
        <dbReference type="Proteomes" id="UP000184096"/>
    </source>
</evidence>